<accession>A0A426FQC3</accession>
<feature type="domain" description="FdhE N-terminal" evidence="2">
    <location>
        <begin position="19"/>
        <end position="184"/>
    </location>
</feature>
<dbReference type="InterPro" id="IPR006452">
    <property type="entry name" value="Formate_DH_accessory"/>
</dbReference>
<dbReference type="PANTHER" id="PTHR37689">
    <property type="entry name" value="PROTEIN FDHE"/>
    <property type="match status" value="1"/>
</dbReference>
<reference evidence="5 6" key="1">
    <citation type="submission" date="2018-11" db="EMBL/GenBank/DDBJ databases">
        <title>Genome sequencing of Lautropia sp. KCOM 2505 (= ChDC F240).</title>
        <authorList>
            <person name="Kook J.-K."/>
            <person name="Park S.-N."/>
            <person name="Lim Y.K."/>
        </authorList>
    </citation>
    <scope>NUCLEOTIDE SEQUENCE [LARGE SCALE GENOMIC DNA]</scope>
    <source>
        <strain evidence="5 6">KCOM 2505</strain>
    </source>
</reference>
<dbReference type="Pfam" id="PF24859">
    <property type="entry name" value="FdhE_central"/>
    <property type="match status" value="1"/>
</dbReference>
<comment type="caution">
    <text evidence="5">The sequence shown here is derived from an EMBL/GenBank/DDBJ whole genome shotgun (WGS) entry which is preliminary data.</text>
</comment>
<dbReference type="Pfam" id="PF24860">
    <property type="entry name" value="FdhE_C"/>
    <property type="match status" value="1"/>
</dbReference>
<dbReference type="EMBL" id="RRUE01000001">
    <property type="protein sequence ID" value="RRN44902.1"/>
    <property type="molecule type" value="Genomic_DNA"/>
</dbReference>
<evidence type="ECO:0000259" key="4">
    <source>
        <dbReference type="Pfam" id="PF24860"/>
    </source>
</evidence>
<evidence type="ECO:0000259" key="2">
    <source>
        <dbReference type="Pfam" id="PF04216"/>
    </source>
</evidence>
<dbReference type="PANTHER" id="PTHR37689:SF1">
    <property type="entry name" value="PROTEIN FDHE"/>
    <property type="match status" value="1"/>
</dbReference>
<evidence type="ECO:0000259" key="3">
    <source>
        <dbReference type="Pfam" id="PF24859"/>
    </source>
</evidence>
<dbReference type="OrthoDB" id="9794151at2"/>
<dbReference type="GO" id="GO:0005829">
    <property type="term" value="C:cytosol"/>
    <property type="evidence" value="ECO:0007669"/>
    <property type="project" value="TreeGrafter"/>
</dbReference>
<dbReference type="GO" id="GO:0051604">
    <property type="term" value="P:protein maturation"/>
    <property type="evidence" value="ECO:0007669"/>
    <property type="project" value="TreeGrafter"/>
</dbReference>
<dbReference type="PIRSF" id="PIRSF018296">
    <property type="entry name" value="Format_dh_formtn"/>
    <property type="match status" value="1"/>
</dbReference>
<dbReference type="InterPro" id="IPR056797">
    <property type="entry name" value="FdhE_central"/>
</dbReference>
<dbReference type="InterPro" id="IPR024064">
    <property type="entry name" value="FdhE-like_sf"/>
</dbReference>
<name>A0A426FQC3_9BURK</name>
<dbReference type="Proteomes" id="UP000270261">
    <property type="component" value="Unassembled WGS sequence"/>
</dbReference>
<dbReference type="GO" id="GO:0008199">
    <property type="term" value="F:ferric iron binding"/>
    <property type="evidence" value="ECO:0007669"/>
    <property type="project" value="TreeGrafter"/>
</dbReference>
<dbReference type="Pfam" id="PF04216">
    <property type="entry name" value="FdhE_N"/>
    <property type="match status" value="1"/>
</dbReference>
<dbReference type="CDD" id="cd16341">
    <property type="entry name" value="FdhE"/>
    <property type="match status" value="1"/>
</dbReference>
<sequence>MSQRILQPGEIEALDRTQFPRIILPQPDSLLRERASRLHQLAQDNHSVGPFLEYLKRLVDAQRAAVARMPVLPQPDEALIERAQRHAMPLWQLPDDIDPVWQQMLKEITAHLLTGPEAETLSDTERQVAEEVQAMDSTALTRMLARLWTDVVLDAEERVRAPLLMAAVQVVMMVRASQLNLKTLPIVEPPTVCPVCGSTPLASIVHVGGQVEGLRYLHCSVCETEWHMVRVKCSNCATTEGISYRQLEPAGEPAQTVEELKASPVAASRYFSACMAEVCSKCNSYSKVFDQRRDPMLEVMADDINTLVLDAAMGQFGHVRAGSHPFLFPVDDGDDAATLDPDAGEGAP</sequence>
<evidence type="ECO:0000256" key="1">
    <source>
        <dbReference type="ARBA" id="ARBA00022490"/>
    </source>
</evidence>
<keyword evidence="1" id="KW-0963">Cytoplasm</keyword>
<dbReference type="RefSeq" id="WP_125094334.1">
    <property type="nucleotide sequence ID" value="NZ_RRUE01000001.1"/>
</dbReference>
<dbReference type="AlphaFoldDB" id="A0A426FQC3"/>
<organism evidence="5 6">
    <name type="scientific">Lautropia dentalis</name>
    <dbReference type="NCBI Taxonomy" id="2490857"/>
    <lineage>
        <taxon>Bacteria</taxon>
        <taxon>Pseudomonadati</taxon>
        <taxon>Pseudomonadota</taxon>
        <taxon>Betaproteobacteria</taxon>
        <taxon>Burkholderiales</taxon>
        <taxon>Burkholderiaceae</taxon>
        <taxon>Lautropia</taxon>
    </lineage>
</organism>
<protein>
    <submittedName>
        <fullName evidence="5">Formate dehydrogenase accessory protein FdhE</fullName>
    </submittedName>
</protein>
<dbReference type="InterPro" id="IPR056774">
    <property type="entry name" value="FdhE_N"/>
</dbReference>
<feature type="domain" description="FdhE central" evidence="3">
    <location>
        <begin position="192"/>
        <end position="230"/>
    </location>
</feature>
<keyword evidence="6" id="KW-1185">Reference proteome</keyword>
<proteinExistence type="predicted"/>
<dbReference type="NCBIfam" id="TIGR01562">
    <property type="entry name" value="FdhE"/>
    <property type="match status" value="1"/>
</dbReference>
<evidence type="ECO:0000313" key="5">
    <source>
        <dbReference type="EMBL" id="RRN44902.1"/>
    </source>
</evidence>
<dbReference type="InterPro" id="IPR056796">
    <property type="entry name" value="FdhE_C"/>
</dbReference>
<evidence type="ECO:0000313" key="6">
    <source>
        <dbReference type="Proteomes" id="UP000270261"/>
    </source>
</evidence>
<feature type="domain" description="FdhE C-terminal" evidence="4">
    <location>
        <begin position="231"/>
        <end position="327"/>
    </location>
</feature>
<gene>
    <name evidence="5" type="primary">fdhE</name>
    <name evidence="5" type="ORF">EHV23_01055</name>
</gene>
<dbReference type="SUPFAM" id="SSF144020">
    <property type="entry name" value="FdhE-like"/>
    <property type="match status" value="1"/>
</dbReference>
<dbReference type="Gene3D" id="3.90.1670.10">
    <property type="entry name" value="FdhE-like domain"/>
    <property type="match status" value="1"/>
</dbReference>